<sequence>MLDDLQEKRGVVLEKAQEHVMKNVRVFGSVVRSKANSASDLDLLVDVEEGRSLFDAF</sequence>
<evidence type="ECO:0000259" key="1">
    <source>
        <dbReference type="Pfam" id="PF01909"/>
    </source>
</evidence>
<dbReference type="SUPFAM" id="SSF81301">
    <property type="entry name" value="Nucleotidyltransferase"/>
    <property type="match status" value="1"/>
</dbReference>
<organism evidence="2 3">
    <name type="scientific">Salibacterium halotolerans</name>
    <dbReference type="NCBI Taxonomy" id="1884432"/>
    <lineage>
        <taxon>Bacteria</taxon>
        <taxon>Bacillati</taxon>
        <taxon>Bacillota</taxon>
        <taxon>Bacilli</taxon>
        <taxon>Bacillales</taxon>
        <taxon>Bacillaceae</taxon>
    </lineage>
</organism>
<dbReference type="EMBL" id="FOXD01000007">
    <property type="protein sequence ID" value="SFP60647.1"/>
    <property type="molecule type" value="Genomic_DNA"/>
</dbReference>
<accession>A0A1I5RQG8</accession>
<dbReference type="RefSeq" id="WP_093336593.1">
    <property type="nucleotide sequence ID" value="NZ_FOXD01000007.1"/>
</dbReference>
<dbReference type="Pfam" id="PF01909">
    <property type="entry name" value="NTP_transf_2"/>
    <property type="match status" value="1"/>
</dbReference>
<evidence type="ECO:0000313" key="2">
    <source>
        <dbReference type="EMBL" id="SFP60647.1"/>
    </source>
</evidence>
<dbReference type="InterPro" id="IPR002934">
    <property type="entry name" value="Polymerase_NTP_transf_dom"/>
</dbReference>
<dbReference type="InterPro" id="IPR043519">
    <property type="entry name" value="NT_sf"/>
</dbReference>
<gene>
    <name evidence="2" type="ORF">SAMN05518683_107130</name>
</gene>
<dbReference type="Gene3D" id="3.30.460.10">
    <property type="entry name" value="Beta Polymerase, domain 2"/>
    <property type="match status" value="1"/>
</dbReference>
<proteinExistence type="predicted"/>
<evidence type="ECO:0000313" key="3">
    <source>
        <dbReference type="Proteomes" id="UP000198892"/>
    </source>
</evidence>
<dbReference type="OrthoDB" id="9809668at2"/>
<dbReference type="GO" id="GO:0016779">
    <property type="term" value="F:nucleotidyltransferase activity"/>
    <property type="evidence" value="ECO:0007669"/>
    <property type="project" value="InterPro"/>
</dbReference>
<keyword evidence="3" id="KW-1185">Reference proteome</keyword>
<dbReference type="CDD" id="cd05403">
    <property type="entry name" value="NT_KNTase_like"/>
    <property type="match status" value="1"/>
</dbReference>
<protein>
    <recommendedName>
        <fullName evidence="1">Polymerase nucleotidyl transferase domain-containing protein</fullName>
    </recommendedName>
</protein>
<feature type="domain" description="Polymerase nucleotidyl transferase" evidence="1">
    <location>
        <begin position="17"/>
        <end position="50"/>
    </location>
</feature>
<reference evidence="3" key="1">
    <citation type="submission" date="2016-10" db="EMBL/GenBank/DDBJ databases">
        <authorList>
            <person name="Varghese N."/>
            <person name="Submissions S."/>
        </authorList>
    </citation>
    <scope>NUCLEOTIDE SEQUENCE [LARGE SCALE GENOMIC DNA]</scope>
    <source>
        <strain evidence="3">S7</strain>
    </source>
</reference>
<dbReference type="AlphaFoldDB" id="A0A1I5RQG8"/>
<dbReference type="Proteomes" id="UP000198892">
    <property type="component" value="Unassembled WGS sequence"/>
</dbReference>
<name>A0A1I5RQG8_9BACI</name>